<dbReference type="EC" id="2.7.1.81" evidence="8"/>
<keyword evidence="4" id="KW-0808">Transferase</keyword>
<dbReference type="PANTHER" id="PTHR21064">
    <property type="entry name" value="AMINOGLYCOSIDE PHOSPHOTRANSFERASE DOMAIN-CONTAINING PROTEIN-RELATED"/>
    <property type="match status" value="1"/>
</dbReference>
<evidence type="ECO:0000259" key="10">
    <source>
        <dbReference type="Pfam" id="PF01636"/>
    </source>
</evidence>
<accession>A0ABP0H3D6</accession>
<keyword evidence="3" id="KW-0963">Cytoplasm</keyword>
<evidence type="ECO:0000313" key="12">
    <source>
        <dbReference type="Proteomes" id="UP001642483"/>
    </source>
</evidence>
<dbReference type="InterPro" id="IPR011009">
    <property type="entry name" value="Kinase-like_dom_sf"/>
</dbReference>
<feature type="domain" description="Aminoglycoside phosphotransferase" evidence="10">
    <location>
        <begin position="26"/>
        <end position="278"/>
    </location>
</feature>
<evidence type="ECO:0000256" key="7">
    <source>
        <dbReference type="ARBA" id="ARBA00037368"/>
    </source>
</evidence>
<sequence>MAITNTVRQIVKNLYNLDSVELKMLGGTLDKNFWLKDTTSGEEYILRIIYEPHFPGIAPLVDDMTEYLHSHGFQVPCLIPTNASGKRSIQTILEETGTDSQHLVQLCKFMHGKTLAETSLSVDDCHVVAEDLGFLLGRLNKCLQAYDGPNGSVSDFRQADNFTVWQTTNVMKLKKYAKLIDDVNIHEIIVDFFHKFEENISPILSQLRLGFAHGDFNDGNIVLIAGTYSNELGSKSSSVLEKYGIIDFADCFYGPTVFELTTCMAYVMSLAQRNALDPIRLAGKTLNGFQEYVTLSPTERRVIFHGTMARCVTSYIMSLRALHQGLHLDKPTQGHFASWPDILALLHNKGEREVTECWGLSP</sequence>
<evidence type="ECO:0000256" key="1">
    <source>
        <dbReference type="ARBA" id="ARBA00004496"/>
    </source>
</evidence>
<comment type="subcellular location">
    <subcellularLocation>
        <location evidence="1">Cytoplasm</location>
    </subcellularLocation>
</comment>
<comment type="function">
    <text evidence="7">Catalyzes the GTP-dependent phosphorylation of 5-hydroxy-L-lysine.</text>
</comment>
<protein>
    <recommendedName>
        <fullName evidence="9">Hydroxylysine kinase</fullName>
        <ecNumber evidence="8">2.7.1.81</ecNumber>
    </recommendedName>
</protein>
<evidence type="ECO:0000256" key="4">
    <source>
        <dbReference type="ARBA" id="ARBA00022679"/>
    </source>
</evidence>
<comment type="similarity">
    <text evidence="2">Belongs to the aminoglycoside phosphotransferase family.</text>
</comment>
<dbReference type="EMBL" id="CAWYQH010000174">
    <property type="protein sequence ID" value="CAK8698498.1"/>
    <property type="molecule type" value="Genomic_DNA"/>
</dbReference>
<dbReference type="PANTHER" id="PTHR21064:SF1">
    <property type="entry name" value="HYDROXYLYSINE KINASE"/>
    <property type="match status" value="1"/>
</dbReference>
<dbReference type="Gene3D" id="3.90.1200.10">
    <property type="match status" value="1"/>
</dbReference>
<proteinExistence type="inferred from homology"/>
<reference evidence="11 12" key="1">
    <citation type="submission" date="2024-02" db="EMBL/GenBank/DDBJ databases">
        <authorList>
            <person name="Daric V."/>
            <person name="Darras S."/>
        </authorList>
    </citation>
    <scope>NUCLEOTIDE SEQUENCE [LARGE SCALE GENOMIC DNA]</scope>
</reference>
<evidence type="ECO:0000256" key="9">
    <source>
        <dbReference type="ARBA" id="ARBA00040505"/>
    </source>
</evidence>
<dbReference type="InterPro" id="IPR002575">
    <property type="entry name" value="Aminoglycoside_PTrfase"/>
</dbReference>
<evidence type="ECO:0000256" key="8">
    <source>
        <dbReference type="ARBA" id="ARBA00038873"/>
    </source>
</evidence>
<dbReference type="InterPro" id="IPR050249">
    <property type="entry name" value="Pseudomonas-type_ThrB"/>
</dbReference>
<keyword evidence="12" id="KW-1185">Reference proteome</keyword>
<comment type="caution">
    <text evidence="11">The sequence shown here is derived from an EMBL/GenBank/DDBJ whole genome shotgun (WGS) entry which is preliminary data.</text>
</comment>
<evidence type="ECO:0000256" key="2">
    <source>
        <dbReference type="ARBA" id="ARBA00006219"/>
    </source>
</evidence>
<evidence type="ECO:0000256" key="5">
    <source>
        <dbReference type="ARBA" id="ARBA00022777"/>
    </source>
</evidence>
<gene>
    <name evidence="11" type="ORF">CVLEPA_LOCUS31933</name>
</gene>
<name>A0ABP0H3D6_CLALP</name>
<evidence type="ECO:0000313" key="11">
    <source>
        <dbReference type="EMBL" id="CAK8698498.1"/>
    </source>
</evidence>
<evidence type="ECO:0000256" key="3">
    <source>
        <dbReference type="ARBA" id="ARBA00022490"/>
    </source>
</evidence>
<dbReference type="SUPFAM" id="SSF56112">
    <property type="entry name" value="Protein kinase-like (PK-like)"/>
    <property type="match status" value="1"/>
</dbReference>
<organism evidence="11 12">
    <name type="scientific">Clavelina lepadiformis</name>
    <name type="common">Light-bulb sea squirt</name>
    <name type="synonym">Ascidia lepadiformis</name>
    <dbReference type="NCBI Taxonomy" id="159417"/>
    <lineage>
        <taxon>Eukaryota</taxon>
        <taxon>Metazoa</taxon>
        <taxon>Chordata</taxon>
        <taxon>Tunicata</taxon>
        <taxon>Ascidiacea</taxon>
        <taxon>Aplousobranchia</taxon>
        <taxon>Clavelinidae</taxon>
        <taxon>Clavelina</taxon>
    </lineage>
</organism>
<dbReference type="Pfam" id="PF01636">
    <property type="entry name" value="APH"/>
    <property type="match status" value="1"/>
</dbReference>
<dbReference type="Proteomes" id="UP001642483">
    <property type="component" value="Unassembled WGS sequence"/>
</dbReference>
<evidence type="ECO:0000256" key="6">
    <source>
        <dbReference type="ARBA" id="ARBA00036820"/>
    </source>
</evidence>
<comment type="catalytic activity">
    <reaction evidence="6">
        <text>(5R)-5-hydroxy-L-lysine + GTP = (5R)-5-phosphooxy-L-lysine + GDP + H(+)</text>
        <dbReference type="Rhea" id="RHEA:19049"/>
        <dbReference type="ChEBI" id="CHEBI:15378"/>
        <dbReference type="ChEBI" id="CHEBI:37565"/>
        <dbReference type="ChEBI" id="CHEBI:57882"/>
        <dbReference type="ChEBI" id="CHEBI:58189"/>
        <dbReference type="ChEBI" id="CHEBI:58357"/>
        <dbReference type="EC" id="2.7.1.81"/>
    </reaction>
</comment>
<keyword evidence="5" id="KW-0418">Kinase</keyword>